<dbReference type="GO" id="GO:0005634">
    <property type="term" value="C:nucleus"/>
    <property type="evidence" value="ECO:0000318"/>
    <property type="project" value="GO_Central"/>
</dbReference>
<dbReference type="InterPro" id="IPR058606">
    <property type="entry name" value="HTH_Cic_C"/>
</dbReference>
<feature type="compositionally biased region" description="Low complexity" evidence="7">
    <location>
        <begin position="405"/>
        <end position="425"/>
    </location>
</feature>
<dbReference type="Gene3D" id="1.10.30.10">
    <property type="entry name" value="High mobility group box domain"/>
    <property type="match status" value="1"/>
</dbReference>
<dbReference type="GeneTree" id="ENSGT00940000159960"/>
<evidence type="ECO:0000256" key="1">
    <source>
        <dbReference type="ARBA" id="ARBA00022553"/>
    </source>
</evidence>
<sequence>DPPPEREPERERVDSETESDVDDPFFPSVAPEPPLSVSPVKRRTQSLSALPKDSDKSSPGKREKDHIRRPMNAFMIFSKRHRALVHQRHPNQDNRTVSKILGEWWYALGHKEKQKYHDLACVLDSWPTRGRSAQCFHSGQSLLCYSRLPLSLQMCSGGAGQFPGSGRPPRRRSLSQRGASEEMTSDEERMVICEEEGDDDVIGESEDSYPGSSIDLKCKERVTDSDSEPGSGDEGDGKVCECVWVSVSQSQLVNGLYGPWAVGRELVWCVCLWSLCAVVCGRWAGVCGLWFVVCGRWAGVVCVSGLCAVGSELVWCVCGVCVWSVGGGHFANALQTQHTVQLIAQQQQAHLQPQPSSNPGPSTSSNGPLPLGLLQPQFIPAPASLAPPCGGKPITQVQYILPTLPASSAPSTKSPSPQQQQHQPPGIQFTLPAAPPSHAHSSPANGKTVGGAGAAGSGPGHTSSPAVGVVSPGPRVQAQSPVLQGKMLVPMATVRSAGSAQPQTLPLVAPPLPVQNGAQTGSKIIQIAPMPVVQPQLSSGGAVHPGSPFPVSMGTAAVMAPVSAPSQTVLLPPPATRITYVQSAPGVPTPLPIVSTTTGSSPQQVPPPPGSAYVQSPLATLGFTAIAPSGQTLLQPLITGTKDVMTEIGVTSRLWSQSVLVTASGCTSSRSLSLQAGRRDSRPSSPLHPPSGPDPPPPPPQPEKDAPPAKKVKVRPPPLKKTFDSVDKVLSEVYFEERFAELPEFRPEEVLPSPTLQSLATSPRAILGSYRKKRKNSTDLDSSTEDPVSPKRKSRRRSSCSSEPNTPKSAAKCEGDIFTFDRPGTDSEDILGELEFDKVPYSSLRRTLDQRRALVMQLFQEHGFFPSGTYHTHSTLSVQC</sequence>
<dbReference type="PANTHER" id="PTHR13059:SF13">
    <property type="entry name" value="PROTEIN CAPICUA HOMOLOG"/>
    <property type="match status" value="1"/>
</dbReference>
<feature type="region of interest" description="Disordered" evidence="7">
    <location>
        <begin position="666"/>
        <end position="721"/>
    </location>
</feature>
<dbReference type="EMBL" id="AHAT01019468">
    <property type="status" value="NOT_ANNOTATED_CDS"/>
    <property type="molecule type" value="Genomic_DNA"/>
</dbReference>
<dbReference type="OMA" id="ELVWCVC"/>
<evidence type="ECO:0000313" key="9">
    <source>
        <dbReference type="Ensembl" id="ENSLOCP00000005564.1"/>
    </source>
</evidence>
<dbReference type="InterPro" id="IPR036910">
    <property type="entry name" value="HMG_box_dom_sf"/>
</dbReference>
<feature type="domain" description="HMG box" evidence="8">
    <location>
        <begin position="67"/>
        <end position="120"/>
    </location>
</feature>
<dbReference type="Bgee" id="ENSLOCG00000004648">
    <property type="expression patterns" value="Expressed in camera-type eye and 13 other cell types or tissues"/>
</dbReference>
<dbReference type="GO" id="GO:0006357">
    <property type="term" value="P:regulation of transcription by RNA polymerase II"/>
    <property type="evidence" value="ECO:0000318"/>
    <property type="project" value="GO_Central"/>
</dbReference>
<dbReference type="InterPro" id="IPR009071">
    <property type="entry name" value="HMG_box_dom"/>
</dbReference>
<keyword evidence="1" id="KW-0597">Phosphoprotein</keyword>
<evidence type="ECO:0000256" key="2">
    <source>
        <dbReference type="ARBA" id="ARBA00023015"/>
    </source>
</evidence>
<dbReference type="HOGENOM" id="CLU_327236_0_0_1"/>
<feature type="region of interest" description="Disordered" evidence="7">
    <location>
        <begin position="762"/>
        <end position="817"/>
    </location>
</feature>
<dbReference type="GO" id="GO:0000977">
    <property type="term" value="F:RNA polymerase II transcription regulatory region sequence-specific DNA binding"/>
    <property type="evidence" value="ECO:0000318"/>
    <property type="project" value="GO_Central"/>
</dbReference>
<feature type="DNA-binding region" description="HMG box" evidence="6">
    <location>
        <begin position="67"/>
        <end position="120"/>
    </location>
</feature>
<dbReference type="GO" id="GO:0000981">
    <property type="term" value="F:DNA-binding transcription factor activity, RNA polymerase II-specific"/>
    <property type="evidence" value="ECO:0000318"/>
    <property type="project" value="GO_Central"/>
</dbReference>
<keyword evidence="4" id="KW-0804">Transcription</keyword>
<proteinExistence type="predicted"/>
<evidence type="ECO:0000256" key="7">
    <source>
        <dbReference type="SAM" id="MobiDB-lite"/>
    </source>
</evidence>
<keyword evidence="5 6" id="KW-0539">Nucleus</keyword>
<evidence type="ECO:0000256" key="4">
    <source>
        <dbReference type="ARBA" id="ARBA00023163"/>
    </source>
</evidence>
<dbReference type="EMBL" id="AHAT01019469">
    <property type="status" value="NOT_ANNOTATED_CDS"/>
    <property type="molecule type" value="Genomic_DNA"/>
</dbReference>
<accession>W5MB05</accession>
<dbReference type="PROSITE" id="PS50118">
    <property type="entry name" value="HMG_BOX_2"/>
    <property type="match status" value="1"/>
</dbReference>
<reference evidence="10" key="1">
    <citation type="submission" date="2011-12" db="EMBL/GenBank/DDBJ databases">
        <title>The Draft Genome of Lepisosteus oculatus.</title>
        <authorList>
            <consortium name="The Broad Institute Genome Assembly &amp; Analysis Group"/>
            <consortium name="Computational R&amp;D Group"/>
            <consortium name="and Sequencing Platform"/>
            <person name="Di Palma F."/>
            <person name="Alfoldi J."/>
            <person name="Johnson J."/>
            <person name="Berlin A."/>
            <person name="Gnerre S."/>
            <person name="Jaffe D."/>
            <person name="MacCallum I."/>
            <person name="Young S."/>
            <person name="Walker B.J."/>
            <person name="Lander E.S."/>
            <person name="Lindblad-Toh K."/>
        </authorList>
    </citation>
    <scope>NUCLEOTIDE SEQUENCE [LARGE SCALE GENOMIC DNA]</scope>
</reference>
<feature type="compositionally biased region" description="Basic and acidic residues" evidence="7">
    <location>
        <begin position="52"/>
        <end position="67"/>
    </location>
</feature>
<dbReference type="Pfam" id="PF25981">
    <property type="entry name" value="HTH_Cic_C"/>
    <property type="match status" value="1"/>
</dbReference>
<dbReference type="FunFam" id="1.10.30.10:FF:000075">
    <property type="entry name" value="Capicua transcriptional repressor a"/>
    <property type="match status" value="1"/>
</dbReference>
<feature type="compositionally biased region" description="Low complexity" evidence="7">
    <location>
        <begin position="436"/>
        <end position="447"/>
    </location>
</feature>
<dbReference type="EMBL" id="AHAT01019467">
    <property type="status" value="NOT_ANNOTATED_CDS"/>
    <property type="molecule type" value="Genomic_DNA"/>
</dbReference>
<keyword evidence="3 6" id="KW-0238">DNA-binding</keyword>
<feature type="compositionally biased region" description="Gly residues" evidence="7">
    <location>
        <begin position="448"/>
        <end position="459"/>
    </location>
</feature>
<feature type="region of interest" description="Disordered" evidence="7">
    <location>
        <begin position="159"/>
        <end position="187"/>
    </location>
</feature>
<dbReference type="SMART" id="SM00398">
    <property type="entry name" value="HMG"/>
    <property type="match status" value="1"/>
</dbReference>
<dbReference type="eggNOG" id="KOG2746">
    <property type="taxonomic scope" value="Eukaryota"/>
</dbReference>
<dbReference type="Pfam" id="PF00505">
    <property type="entry name" value="HMG_box"/>
    <property type="match status" value="1"/>
</dbReference>
<protein>
    <recommendedName>
        <fullName evidence="8">HMG box domain-containing protein</fullName>
    </recommendedName>
</protein>
<dbReference type="PANTHER" id="PTHR13059">
    <property type="entry name" value="HMG-BOX TRANSCRIPTION FACTOR BBX"/>
    <property type="match status" value="1"/>
</dbReference>
<dbReference type="Ensembl" id="ENSLOCT00000005572.1">
    <property type="protein sequence ID" value="ENSLOCP00000005564.1"/>
    <property type="gene ID" value="ENSLOCG00000004648.1"/>
</dbReference>
<dbReference type="AlphaFoldDB" id="W5MB05"/>
<dbReference type="InParanoid" id="W5MB05"/>
<feature type="compositionally biased region" description="Basic and acidic residues" evidence="7">
    <location>
        <begin position="1"/>
        <end position="15"/>
    </location>
</feature>
<reference evidence="9" key="2">
    <citation type="submission" date="2025-08" db="UniProtKB">
        <authorList>
            <consortium name="Ensembl"/>
        </authorList>
    </citation>
    <scope>IDENTIFICATION</scope>
</reference>
<reference evidence="9" key="3">
    <citation type="submission" date="2025-09" db="UniProtKB">
        <authorList>
            <consortium name="Ensembl"/>
        </authorList>
    </citation>
    <scope>IDENTIFICATION</scope>
</reference>
<evidence type="ECO:0000256" key="5">
    <source>
        <dbReference type="ARBA" id="ARBA00023242"/>
    </source>
</evidence>
<dbReference type="Proteomes" id="UP000018468">
    <property type="component" value="Linkage group LG24"/>
</dbReference>
<name>W5MB05_LEPOC</name>
<keyword evidence="2" id="KW-0805">Transcription regulation</keyword>
<dbReference type="SUPFAM" id="SSF47095">
    <property type="entry name" value="HMG-box"/>
    <property type="match status" value="1"/>
</dbReference>
<evidence type="ECO:0000256" key="3">
    <source>
        <dbReference type="ARBA" id="ARBA00023125"/>
    </source>
</evidence>
<feature type="region of interest" description="Disordered" evidence="7">
    <location>
        <begin position="405"/>
        <end position="475"/>
    </location>
</feature>
<evidence type="ECO:0000256" key="6">
    <source>
        <dbReference type="PROSITE-ProRule" id="PRU00267"/>
    </source>
</evidence>
<evidence type="ECO:0000259" key="8">
    <source>
        <dbReference type="PROSITE" id="PS50118"/>
    </source>
</evidence>
<evidence type="ECO:0000313" key="10">
    <source>
        <dbReference type="Proteomes" id="UP000018468"/>
    </source>
</evidence>
<organism evidence="9 10">
    <name type="scientific">Lepisosteus oculatus</name>
    <name type="common">Spotted gar</name>
    <dbReference type="NCBI Taxonomy" id="7918"/>
    <lineage>
        <taxon>Eukaryota</taxon>
        <taxon>Metazoa</taxon>
        <taxon>Chordata</taxon>
        <taxon>Craniata</taxon>
        <taxon>Vertebrata</taxon>
        <taxon>Euteleostomi</taxon>
        <taxon>Actinopterygii</taxon>
        <taxon>Neopterygii</taxon>
        <taxon>Holostei</taxon>
        <taxon>Semionotiformes</taxon>
        <taxon>Lepisosteidae</taxon>
        <taxon>Lepisosteus</taxon>
    </lineage>
</organism>
<dbReference type="STRING" id="7918.ENSLOCP00000005564"/>
<keyword evidence="10" id="KW-1185">Reference proteome</keyword>
<dbReference type="EMBL" id="AHAT01019466">
    <property type="status" value="NOT_ANNOTATED_CDS"/>
    <property type="molecule type" value="Genomic_DNA"/>
</dbReference>
<feature type="region of interest" description="Disordered" evidence="7">
    <location>
        <begin position="1"/>
        <end position="67"/>
    </location>
</feature>
<dbReference type="InterPro" id="IPR052412">
    <property type="entry name" value="CC-Dev_Transcription_Reg"/>
</dbReference>
<feature type="compositionally biased region" description="Pro residues" evidence="7">
    <location>
        <begin position="686"/>
        <end position="701"/>
    </location>
</feature>